<organism evidence="3">
    <name type="scientific">Culicoides sonorensis</name>
    <name type="common">Biting midge</name>
    <dbReference type="NCBI Taxonomy" id="179676"/>
    <lineage>
        <taxon>Eukaryota</taxon>
        <taxon>Metazoa</taxon>
        <taxon>Ecdysozoa</taxon>
        <taxon>Arthropoda</taxon>
        <taxon>Hexapoda</taxon>
        <taxon>Insecta</taxon>
        <taxon>Pterygota</taxon>
        <taxon>Neoptera</taxon>
        <taxon>Endopterygota</taxon>
        <taxon>Diptera</taxon>
        <taxon>Nematocera</taxon>
        <taxon>Chironomoidea</taxon>
        <taxon>Ceratopogonidae</taxon>
        <taxon>Ceratopogoninae</taxon>
        <taxon>Culicoides</taxon>
        <taxon>Monoculicoides</taxon>
    </lineage>
</organism>
<dbReference type="OMA" id="PLDDDWW"/>
<accession>A0A336KQ95</accession>
<feature type="transmembrane region" description="Helical" evidence="2">
    <location>
        <begin position="125"/>
        <end position="150"/>
    </location>
</feature>
<proteinExistence type="predicted"/>
<gene>
    <name evidence="3" type="primary">CSON013713</name>
</gene>
<feature type="region of interest" description="Disordered" evidence="1">
    <location>
        <begin position="175"/>
        <end position="205"/>
    </location>
</feature>
<reference evidence="4" key="2">
    <citation type="submission" date="2018-07" db="EMBL/GenBank/DDBJ databases">
        <authorList>
            <person name="Quirk P.G."/>
            <person name="Krulwich T.A."/>
        </authorList>
    </citation>
    <scope>NUCLEOTIDE SEQUENCE</scope>
</reference>
<dbReference type="EMBL" id="UFQT01000700">
    <property type="protein sequence ID" value="SSX26625.1"/>
    <property type="molecule type" value="Genomic_DNA"/>
</dbReference>
<dbReference type="EMBL" id="UFQS01000700">
    <property type="protein sequence ID" value="SSX06271.1"/>
    <property type="molecule type" value="Genomic_DNA"/>
</dbReference>
<sequence>MFPRLPIQNGGIQADTDTVNQQIIPESMDYTDTDSSTVAYNLVGEPSDWWVNAIEEDDFFSPMPFDASEGGLWNGRFVPPPPRPPFLENTVLSDGLTTCDLCSWAWHDKNSFSSLGESSETPAEIGWTFTLIIVSLLSAFIGATIMIIVIKCKRLKSSNSNGNRPVPWWYRSRRGNASRNNSSGNPPCASLGSSSKHPADSIRNPNNNAGVWTWLTNRRSPSAPDQLGSPQHLSPAENHYTHMDDSYSPDGAAGEALYAELDRESINSNNPSYQNTAYSQSGDMHDHDIPMVSSAPSSAYYSDLSVTAMPTERAYEIVETVMSSPMPNWVDSDTPTTSSSHFHPLSHQLPMNAADIGNQSTFKQQNTNLLLARRAANRLSAINESTSIPSDYV</sequence>
<evidence type="ECO:0000256" key="2">
    <source>
        <dbReference type="SAM" id="Phobius"/>
    </source>
</evidence>
<evidence type="ECO:0000313" key="4">
    <source>
        <dbReference type="EMBL" id="SSX26625.1"/>
    </source>
</evidence>
<evidence type="ECO:0000256" key="1">
    <source>
        <dbReference type="SAM" id="MobiDB-lite"/>
    </source>
</evidence>
<name>A0A336KQ95_CULSO</name>
<dbReference type="VEuPathDB" id="VectorBase:CSON013713"/>
<dbReference type="AlphaFoldDB" id="A0A336KQ95"/>
<evidence type="ECO:0000313" key="3">
    <source>
        <dbReference type="EMBL" id="SSX06271.1"/>
    </source>
</evidence>
<reference evidence="3" key="1">
    <citation type="submission" date="2018-04" db="EMBL/GenBank/DDBJ databases">
        <authorList>
            <person name="Go L.Y."/>
            <person name="Mitchell J.A."/>
        </authorList>
    </citation>
    <scope>NUCLEOTIDE SEQUENCE</scope>
    <source>
        <tissue evidence="3">Whole organism</tissue>
    </source>
</reference>
<keyword evidence="2" id="KW-0472">Membrane</keyword>
<keyword evidence="2" id="KW-0812">Transmembrane</keyword>
<feature type="region of interest" description="Disordered" evidence="1">
    <location>
        <begin position="219"/>
        <end position="252"/>
    </location>
</feature>
<protein>
    <submittedName>
        <fullName evidence="3">CSON013713 protein</fullName>
    </submittedName>
</protein>
<keyword evidence="2" id="KW-1133">Transmembrane helix</keyword>